<proteinExistence type="predicted"/>
<sequence>MRAPKTLLCTRSPLPRIMMFRLFVAIAIRLKILDGSSNIPRRGAAPIRRRPGTACRIGNGGPSGGVSLCRMGLKIFSPEKKRKDEKRKKKEKGGKTWDGMKIFGVTLAARLHYYIINLSGELKIDVWRRTRELLRMASALSSNDLLLARRSRRRDVRLGILLSRDVVLRFRCKARAHEHASGIGGSIGGVLIFGGF</sequence>
<dbReference type="EMBL" id="KZ679015">
    <property type="protein sequence ID" value="PSS12569.1"/>
    <property type="molecule type" value="Genomic_DNA"/>
</dbReference>
<organism evidence="1 2">
    <name type="scientific">Amorphotheca resinae ATCC 22711</name>
    <dbReference type="NCBI Taxonomy" id="857342"/>
    <lineage>
        <taxon>Eukaryota</taxon>
        <taxon>Fungi</taxon>
        <taxon>Dikarya</taxon>
        <taxon>Ascomycota</taxon>
        <taxon>Pezizomycotina</taxon>
        <taxon>Leotiomycetes</taxon>
        <taxon>Helotiales</taxon>
        <taxon>Amorphothecaceae</taxon>
        <taxon>Amorphotheca</taxon>
    </lineage>
</organism>
<dbReference type="RefSeq" id="XP_024718567.1">
    <property type="nucleotide sequence ID" value="XM_024863634.1"/>
</dbReference>
<name>A0A2T3AV74_AMORE</name>
<dbReference type="AlphaFoldDB" id="A0A2T3AV74"/>
<protein>
    <submittedName>
        <fullName evidence="1">Uncharacterized protein</fullName>
    </submittedName>
</protein>
<evidence type="ECO:0000313" key="1">
    <source>
        <dbReference type="EMBL" id="PSS12569.1"/>
    </source>
</evidence>
<dbReference type="InParanoid" id="A0A2T3AV74"/>
<accession>A0A2T3AV74</accession>
<dbReference type="Proteomes" id="UP000241818">
    <property type="component" value="Unassembled WGS sequence"/>
</dbReference>
<reference evidence="1 2" key="1">
    <citation type="journal article" date="2018" name="New Phytol.">
        <title>Comparative genomics and transcriptomics depict ericoid mycorrhizal fungi as versatile saprotrophs and plant mutualists.</title>
        <authorList>
            <person name="Martino E."/>
            <person name="Morin E."/>
            <person name="Grelet G.A."/>
            <person name="Kuo A."/>
            <person name="Kohler A."/>
            <person name="Daghino S."/>
            <person name="Barry K.W."/>
            <person name="Cichocki N."/>
            <person name="Clum A."/>
            <person name="Dockter R.B."/>
            <person name="Hainaut M."/>
            <person name="Kuo R.C."/>
            <person name="LaButti K."/>
            <person name="Lindahl B.D."/>
            <person name="Lindquist E.A."/>
            <person name="Lipzen A."/>
            <person name="Khouja H.R."/>
            <person name="Magnuson J."/>
            <person name="Murat C."/>
            <person name="Ohm R.A."/>
            <person name="Singer S.W."/>
            <person name="Spatafora J.W."/>
            <person name="Wang M."/>
            <person name="Veneault-Fourrey C."/>
            <person name="Henrissat B."/>
            <person name="Grigoriev I.V."/>
            <person name="Martin F.M."/>
            <person name="Perotto S."/>
        </authorList>
    </citation>
    <scope>NUCLEOTIDE SEQUENCE [LARGE SCALE GENOMIC DNA]</scope>
    <source>
        <strain evidence="1 2">ATCC 22711</strain>
    </source>
</reference>
<gene>
    <name evidence="1" type="ORF">M430DRAFT_172603</name>
</gene>
<evidence type="ECO:0000313" key="2">
    <source>
        <dbReference type="Proteomes" id="UP000241818"/>
    </source>
</evidence>
<dbReference type="GeneID" id="36571715"/>
<keyword evidence="2" id="KW-1185">Reference proteome</keyword>